<keyword evidence="3" id="KW-1185">Reference proteome</keyword>
<protein>
    <submittedName>
        <fullName evidence="2">Heterokaryon incompatibility protein-domain-containing protein</fullName>
    </submittedName>
</protein>
<reference evidence="2 3" key="1">
    <citation type="submission" date="2016-07" db="EMBL/GenBank/DDBJ databases">
        <title>Pervasive Adenine N6-methylation of Active Genes in Fungi.</title>
        <authorList>
            <consortium name="DOE Joint Genome Institute"/>
            <person name="Mondo S.J."/>
            <person name="Dannebaum R.O."/>
            <person name="Kuo R.C."/>
            <person name="Labutti K."/>
            <person name="Haridas S."/>
            <person name="Kuo A."/>
            <person name="Salamov A."/>
            <person name="Ahrendt S.R."/>
            <person name="Lipzen A."/>
            <person name="Sullivan W."/>
            <person name="Andreopoulos W.B."/>
            <person name="Clum A."/>
            <person name="Lindquist E."/>
            <person name="Daum C."/>
            <person name="Ramamoorthy G.K."/>
            <person name="Gryganskyi A."/>
            <person name="Culley D."/>
            <person name="Magnuson J.K."/>
            <person name="James T.Y."/>
            <person name="O'Malley M.A."/>
            <person name="Stajich J.E."/>
            <person name="Spatafora J.W."/>
            <person name="Visel A."/>
            <person name="Grigoriev I.V."/>
        </authorList>
    </citation>
    <scope>NUCLEOTIDE SEQUENCE [LARGE SCALE GENOMIC DNA]</scope>
    <source>
        <strain evidence="2 3">CBS 115471</strain>
    </source>
</reference>
<accession>A0A1Y1YCT5</accession>
<sequence length="399" mass="46176">MESSTFQHKPLDKTKPQIRLFRIELRKEVISDEAERTTNYSLYGTLEVFEFPECPPFRALSYMWGTDPPGRTIVIDGHEVRIRDKSLAVSVELCLSAHLWRSLWNYVYPHKVPPENAFECDTSDFAYQGSNVYLWIDGICIDQSNIAERNHQVRQMSEIYKTAVEVIIWLGVPEDESLVSFFRLLKSDPERAWQEWNGDWFGLPGNVYWERLWIVQEVLLARHLTVMSGPHLLPWKRLDEFYEDVISSDGDSHPSGDYLGLSFAALVSYRRDRPVVGNLSLRGAIVNFCSNHCFEPRDKIFGLLGIVHPEDRITVDYGMTRLQVFRAVAEVIIRKGKDTWDDRQNRSCLYTLYVSMVPETPSGCDYRAFEDIIADIKAKLLQSRLVSLEHNNKNEEGNT</sequence>
<dbReference type="Pfam" id="PF06985">
    <property type="entry name" value="HET"/>
    <property type="match status" value="1"/>
</dbReference>
<dbReference type="PANTHER" id="PTHR24148:SF73">
    <property type="entry name" value="HET DOMAIN PROTEIN (AFU_ORTHOLOGUE AFUA_8G01020)"/>
    <property type="match status" value="1"/>
</dbReference>
<feature type="domain" description="Heterokaryon incompatibility" evidence="1">
    <location>
        <begin position="57"/>
        <end position="217"/>
    </location>
</feature>
<dbReference type="InterPro" id="IPR052895">
    <property type="entry name" value="HetReg/Transcr_Mod"/>
</dbReference>
<dbReference type="InterPro" id="IPR010730">
    <property type="entry name" value="HET"/>
</dbReference>
<dbReference type="STRING" id="1231657.A0A1Y1YCT5"/>
<dbReference type="OrthoDB" id="194358at2759"/>
<dbReference type="EMBL" id="MCFA01000275">
    <property type="protein sequence ID" value="ORX95536.1"/>
    <property type="molecule type" value="Genomic_DNA"/>
</dbReference>
<evidence type="ECO:0000313" key="2">
    <source>
        <dbReference type="EMBL" id="ORX95536.1"/>
    </source>
</evidence>
<evidence type="ECO:0000313" key="3">
    <source>
        <dbReference type="Proteomes" id="UP000193144"/>
    </source>
</evidence>
<gene>
    <name evidence="2" type="ORF">BCR34DRAFT_498371</name>
</gene>
<comment type="caution">
    <text evidence="2">The sequence shown here is derived from an EMBL/GenBank/DDBJ whole genome shotgun (WGS) entry which is preliminary data.</text>
</comment>
<proteinExistence type="predicted"/>
<organism evidence="2 3">
    <name type="scientific">Clohesyomyces aquaticus</name>
    <dbReference type="NCBI Taxonomy" id="1231657"/>
    <lineage>
        <taxon>Eukaryota</taxon>
        <taxon>Fungi</taxon>
        <taxon>Dikarya</taxon>
        <taxon>Ascomycota</taxon>
        <taxon>Pezizomycotina</taxon>
        <taxon>Dothideomycetes</taxon>
        <taxon>Pleosporomycetidae</taxon>
        <taxon>Pleosporales</taxon>
        <taxon>Lindgomycetaceae</taxon>
        <taxon>Clohesyomyces</taxon>
    </lineage>
</organism>
<dbReference type="AlphaFoldDB" id="A0A1Y1YCT5"/>
<dbReference type="PANTHER" id="PTHR24148">
    <property type="entry name" value="ANKYRIN REPEAT DOMAIN-CONTAINING PROTEIN 39 HOMOLOG-RELATED"/>
    <property type="match status" value="1"/>
</dbReference>
<name>A0A1Y1YCT5_9PLEO</name>
<dbReference type="Proteomes" id="UP000193144">
    <property type="component" value="Unassembled WGS sequence"/>
</dbReference>
<evidence type="ECO:0000259" key="1">
    <source>
        <dbReference type="Pfam" id="PF06985"/>
    </source>
</evidence>